<dbReference type="Pfam" id="PF01793">
    <property type="entry name" value="Glyco_transf_15"/>
    <property type="match status" value="1"/>
</dbReference>
<gene>
    <name evidence="3" type="ORF">LPJ53_004461</name>
</gene>
<dbReference type="AlphaFoldDB" id="A0A9W7XZ03"/>
<dbReference type="SUPFAM" id="SSF53448">
    <property type="entry name" value="Nucleotide-diphospho-sugar transferases"/>
    <property type="match status" value="1"/>
</dbReference>
<sequence>MLQLPAQCFRCRRRSPLLLLLLAGLLGALGLTALRRHVRQPAEPGASRAAVRLSTSLPAPLPPPLAASARANDTCLLFVTRTMSLTKVRRTLFSAQQRFNGRFGHRLVVLGEQPFDAAFQQTLRLMLGSGGSHADVAFGQIDPADWAYPDWVDRGRARHAAADWAAAHDRDGDGADAEGRPGYRHMVRYWAAPFADHALLAGCAFVWRLEPGAHFTCDIADDPLARMRRDRVAYAFSVALDAEMPDAAPSLRPVARDFISAHPELFAASATGGSGGRGNSLAWLFADRRAGSSPFPREQCRFLTNSELVDLSFVRSAAYRKLFAFVDRLGVFYYERWSDATVRALAVALFLPASRVLWLDHVGYRHDRLSNCPEGDERQMRCTCDPRKSAHLLPMACSAGWGNSTGPAPEARFAMDPRLV</sequence>
<evidence type="ECO:0000313" key="4">
    <source>
        <dbReference type="Proteomes" id="UP001149813"/>
    </source>
</evidence>
<dbReference type="GO" id="GO:0000026">
    <property type="term" value="F:alpha-1,2-mannosyltransferase activity"/>
    <property type="evidence" value="ECO:0007669"/>
    <property type="project" value="TreeGrafter"/>
</dbReference>
<dbReference type="Proteomes" id="UP001149813">
    <property type="component" value="Unassembled WGS sequence"/>
</dbReference>
<protein>
    <recommendedName>
        <fullName evidence="5">Nucleotide-diphospho-sugar transferase</fullName>
    </recommendedName>
</protein>
<reference evidence="3" key="1">
    <citation type="submission" date="2022-07" db="EMBL/GenBank/DDBJ databases">
        <title>Phylogenomic reconstructions and comparative analyses of Kickxellomycotina fungi.</title>
        <authorList>
            <person name="Reynolds N.K."/>
            <person name="Stajich J.E."/>
            <person name="Barry K."/>
            <person name="Grigoriev I.V."/>
            <person name="Crous P."/>
            <person name="Smith M.E."/>
        </authorList>
    </citation>
    <scope>NUCLEOTIDE SEQUENCE</scope>
    <source>
        <strain evidence="3">NBRC 32514</strain>
    </source>
</reference>
<evidence type="ECO:0000256" key="1">
    <source>
        <dbReference type="ARBA" id="ARBA00007677"/>
    </source>
</evidence>
<comment type="similarity">
    <text evidence="1">Belongs to the glycosyltransferase 15 family.</text>
</comment>
<dbReference type="PANTHER" id="PTHR31121:SF6">
    <property type="entry name" value="ALPHA-1,2 MANNOSYLTRANSFERASE KTR1"/>
    <property type="match status" value="1"/>
</dbReference>
<dbReference type="GO" id="GO:0016020">
    <property type="term" value="C:membrane"/>
    <property type="evidence" value="ECO:0007669"/>
    <property type="project" value="InterPro"/>
</dbReference>
<dbReference type="Gene3D" id="3.90.550.10">
    <property type="entry name" value="Spore Coat Polysaccharide Biosynthesis Protein SpsA, Chain A"/>
    <property type="match status" value="1"/>
</dbReference>
<dbReference type="OrthoDB" id="439943at2759"/>
<proteinExistence type="inferred from homology"/>
<evidence type="ECO:0000313" key="3">
    <source>
        <dbReference type="EMBL" id="KAJ1720962.1"/>
    </source>
</evidence>
<accession>A0A9W7XZ03</accession>
<evidence type="ECO:0000256" key="2">
    <source>
        <dbReference type="ARBA" id="ARBA00022679"/>
    </source>
</evidence>
<keyword evidence="2" id="KW-0808">Transferase</keyword>
<dbReference type="GO" id="GO:0006487">
    <property type="term" value="P:protein N-linked glycosylation"/>
    <property type="evidence" value="ECO:0007669"/>
    <property type="project" value="TreeGrafter"/>
</dbReference>
<comment type="caution">
    <text evidence="3">The sequence shown here is derived from an EMBL/GenBank/DDBJ whole genome shotgun (WGS) entry which is preliminary data.</text>
</comment>
<dbReference type="PANTHER" id="PTHR31121">
    <property type="entry name" value="ALPHA-1,2 MANNOSYLTRANSFERASE KTR1"/>
    <property type="match status" value="1"/>
</dbReference>
<keyword evidence="4" id="KW-1185">Reference proteome</keyword>
<dbReference type="GO" id="GO:0000032">
    <property type="term" value="P:cell wall mannoprotein biosynthetic process"/>
    <property type="evidence" value="ECO:0007669"/>
    <property type="project" value="TreeGrafter"/>
</dbReference>
<dbReference type="EMBL" id="JANBOJ010000210">
    <property type="protein sequence ID" value="KAJ1720962.1"/>
    <property type="molecule type" value="Genomic_DNA"/>
</dbReference>
<organism evidence="3 4">
    <name type="scientific">Coemansia erecta</name>
    <dbReference type="NCBI Taxonomy" id="147472"/>
    <lineage>
        <taxon>Eukaryota</taxon>
        <taxon>Fungi</taxon>
        <taxon>Fungi incertae sedis</taxon>
        <taxon>Zoopagomycota</taxon>
        <taxon>Kickxellomycotina</taxon>
        <taxon>Kickxellomycetes</taxon>
        <taxon>Kickxellales</taxon>
        <taxon>Kickxellaceae</taxon>
        <taxon>Coemansia</taxon>
    </lineage>
</organism>
<evidence type="ECO:0008006" key="5">
    <source>
        <dbReference type="Google" id="ProtNLM"/>
    </source>
</evidence>
<dbReference type="InterPro" id="IPR002685">
    <property type="entry name" value="Glyco_trans_15"/>
</dbReference>
<dbReference type="GO" id="GO:0005794">
    <property type="term" value="C:Golgi apparatus"/>
    <property type="evidence" value="ECO:0007669"/>
    <property type="project" value="TreeGrafter"/>
</dbReference>
<dbReference type="InterPro" id="IPR029044">
    <property type="entry name" value="Nucleotide-diphossugar_trans"/>
</dbReference>
<name>A0A9W7XZ03_9FUNG</name>